<sequence length="158" mass="17472">MRWTAQGFYKDIVLKHKLVLDGWPANVIFTNPSGIRGGIHVFDDLRNRMEKGVLKFRAISNGEAAKLDAVSAAPGPIPPPILRPGRCDIGKHRYRPITNPYDLPRRRVGMGPRSPPFVLDADLEDEGVADVEQYPETAGSECSGGRSMDLDDIEEFSV</sequence>
<organism evidence="2 3">
    <name type="scientific">Laetiporus sulphureus 93-53</name>
    <dbReference type="NCBI Taxonomy" id="1314785"/>
    <lineage>
        <taxon>Eukaryota</taxon>
        <taxon>Fungi</taxon>
        <taxon>Dikarya</taxon>
        <taxon>Basidiomycota</taxon>
        <taxon>Agaricomycotina</taxon>
        <taxon>Agaricomycetes</taxon>
        <taxon>Polyporales</taxon>
        <taxon>Laetiporus</taxon>
    </lineage>
</organism>
<evidence type="ECO:0000313" key="2">
    <source>
        <dbReference type="EMBL" id="KZT11744.1"/>
    </source>
</evidence>
<dbReference type="OrthoDB" id="2736218at2759"/>
<evidence type="ECO:0000256" key="1">
    <source>
        <dbReference type="SAM" id="MobiDB-lite"/>
    </source>
</evidence>
<dbReference type="STRING" id="1314785.A0A165HHM2"/>
<evidence type="ECO:0000313" key="3">
    <source>
        <dbReference type="Proteomes" id="UP000076871"/>
    </source>
</evidence>
<reference evidence="2 3" key="1">
    <citation type="journal article" date="2016" name="Mol. Biol. Evol.">
        <title>Comparative Genomics of Early-Diverging Mushroom-Forming Fungi Provides Insights into the Origins of Lignocellulose Decay Capabilities.</title>
        <authorList>
            <person name="Nagy L.G."/>
            <person name="Riley R."/>
            <person name="Tritt A."/>
            <person name="Adam C."/>
            <person name="Daum C."/>
            <person name="Floudas D."/>
            <person name="Sun H."/>
            <person name="Yadav J.S."/>
            <person name="Pangilinan J."/>
            <person name="Larsson K.H."/>
            <person name="Matsuura K."/>
            <person name="Barry K."/>
            <person name="Labutti K."/>
            <person name="Kuo R."/>
            <person name="Ohm R.A."/>
            <person name="Bhattacharya S.S."/>
            <person name="Shirouzu T."/>
            <person name="Yoshinaga Y."/>
            <person name="Martin F.M."/>
            <person name="Grigoriev I.V."/>
            <person name="Hibbett D.S."/>
        </authorList>
    </citation>
    <scope>NUCLEOTIDE SEQUENCE [LARGE SCALE GENOMIC DNA]</scope>
    <source>
        <strain evidence="2 3">93-53</strain>
    </source>
</reference>
<dbReference type="EMBL" id="KV427606">
    <property type="protein sequence ID" value="KZT11744.1"/>
    <property type="molecule type" value="Genomic_DNA"/>
</dbReference>
<protein>
    <submittedName>
        <fullName evidence="2">Uncharacterized protein</fullName>
    </submittedName>
</protein>
<dbReference type="InParanoid" id="A0A165HHM2"/>
<proteinExistence type="predicted"/>
<name>A0A165HHM2_9APHY</name>
<feature type="region of interest" description="Disordered" evidence="1">
    <location>
        <begin position="134"/>
        <end position="158"/>
    </location>
</feature>
<dbReference type="GeneID" id="63824710"/>
<gene>
    <name evidence="2" type="ORF">LAESUDRAFT_719689</name>
</gene>
<dbReference type="Proteomes" id="UP000076871">
    <property type="component" value="Unassembled WGS sequence"/>
</dbReference>
<dbReference type="AlphaFoldDB" id="A0A165HHM2"/>
<accession>A0A165HHM2</accession>
<keyword evidence="3" id="KW-1185">Reference proteome</keyword>
<dbReference type="RefSeq" id="XP_040769392.1">
    <property type="nucleotide sequence ID" value="XM_040907681.1"/>
</dbReference>